<dbReference type="InterPro" id="IPR019198">
    <property type="entry name" value="Beta_propeller_containing"/>
</dbReference>
<dbReference type="RefSeq" id="WP_091625674.1">
    <property type="nucleotide sequence ID" value="NZ_CP109071.1"/>
</dbReference>
<feature type="signal peptide" evidence="2">
    <location>
        <begin position="1"/>
        <end position="27"/>
    </location>
</feature>
<reference evidence="3 5" key="1">
    <citation type="submission" date="2016-06" db="EMBL/GenBank/DDBJ databases">
        <authorList>
            <person name="Kjaerup R.B."/>
            <person name="Dalgaard T.S."/>
            <person name="Juul-Madsen H.R."/>
        </authorList>
    </citation>
    <scope>NUCLEOTIDE SEQUENCE [LARGE SCALE GENOMIC DNA]</scope>
    <source>
        <strain evidence="3 5">DSM 43363</strain>
    </source>
</reference>
<keyword evidence="2" id="KW-0732">Signal</keyword>
<evidence type="ECO:0000313" key="3">
    <source>
        <dbReference type="EMBL" id="SCL58871.1"/>
    </source>
</evidence>
<dbReference type="OrthoDB" id="9778998at2"/>
<dbReference type="InterPro" id="IPR014441">
    <property type="entry name" value="UCP006425_b-propeller"/>
</dbReference>
<dbReference type="EMBL" id="FMIC01000002">
    <property type="protein sequence ID" value="SCL58871.1"/>
    <property type="molecule type" value="Genomic_DNA"/>
</dbReference>
<feature type="compositionally biased region" description="Low complexity" evidence="1">
    <location>
        <begin position="33"/>
        <end position="44"/>
    </location>
</feature>
<dbReference type="Pfam" id="PF09826">
    <property type="entry name" value="Beta_propel"/>
    <property type="match status" value="1"/>
</dbReference>
<feature type="region of interest" description="Disordered" evidence="1">
    <location>
        <begin position="25"/>
        <end position="45"/>
    </location>
</feature>
<sequence length="631" mass="66756">MTRGAHIFAIGALAALTLLGGSTFPTASPESSTPGQPMTPGQPTAAPLLVSYDSCAEALAGLRAATGASVGPWGFDNGWRTGVPLGGVPQAAAGARMAPESAPEHSTTNVHEAGADEPDLVKTDGRRIVTVTRGVLRVVDPAARRETGRVDLTRMLPKPRWGQQATLLLHGDRALVLSYTMGAEMQPATREARPSGAPSLILVDLAGTPRVLGTYGMDGVLVDARQTGSTARIVVRTRPELAFSQDQREGTDETRTAANRAVVARAGVEAWLPEYEWTAGAERHVGRVGCDRLSQPPVWSGTSMLTVLSFDLTGDRLGDGDPVSVAADASIVYGTGTGLWLAGDRRVVARPDSPRGRWRPGPQVTEIHQFDTGSPGRPRYVAAGTVPGTLINQYALSQWQGHLRVATTTGDTWGAGPTSESAVYVLRPDGNTLVRTGAVTGLGPGERIFSVRFLGGTGYVVTFRQTDPLYAIDLTDPAAPRVTGELKITGYSAYLHPLPDGRLLGVGQEADRRGRTQGLQVSLFDVRDPARPTRLDQWHVPKAYSALEHDTHAFLHHPQTGLVALPVGDDVRLLRVSGAAIGEVGTVSHTGRAAPVLRSLLVGDVLWTISDAGLRATDPATARSLDWLPVT</sequence>
<evidence type="ECO:0000256" key="1">
    <source>
        <dbReference type="SAM" id="MobiDB-lite"/>
    </source>
</evidence>
<dbReference type="STRING" id="47871.GA0070608_2053"/>
<gene>
    <name evidence="3" type="ORF">GA0070608_2053</name>
    <name evidence="4" type="ORF">OIE14_13735</name>
</gene>
<reference evidence="4 6" key="2">
    <citation type="submission" date="2022-10" db="EMBL/GenBank/DDBJ databases">
        <title>The complete genomes of actinobacterial strains from the NBC collection.</title>
        <authorList>
            <person name="Joergensen T.S."/>
            <person name="Alvarez Arevalo M."/>
            <person name="Sterndorff E.B."/>
            <person name="Faurdal D."/>
            <person name="Vuksanovic O."/>
            <person name="Mourched A.-S."/>
            <person name="Charusanti P."/>
            <person name="Shaw S."/>
            <person name="Blin K."/>
            <person name="Weber T."/>
        </authorList>
    </citation>
    <scope>NUCLEOTIDE SEQUENCE [LARGE SCALE GENOMIC DNA]</scope>
    <source>
        <strain evidence="4 6">NBC 01809</strain>
    </source>
</reference>
<feature type="chain" id="PRO_5008748272" evidence="2">
    <location>
        <begin position="28"/>
        <end position="631"/>
    </location>
</feature>
<proteinExistence type="predicted"/>
<dbReference type="PIRSF" id="PIRSF006425">
    <property type="entry name" value="UCP006425_WD40"/>
    <property type="match status" value="1"/>
</dbReference>
<accession>A0A1C6UXX2</accession>
<evidence type="ECO:0000313" key="5">
    <source>
        <dbReference type="Proteomes" id="UP000199343"/>
    </source>
</evidence>
<dbReference type="Proteomes" id="UP001334804">
    <property type="component" value="Chromosome"/>
</dbReference>
<dbReference type="EMBL" id="CP109071">
    <property type="protein sequence ID" value="WSA35027.1"/>
    <property type="molecule type" value="Genomic_DNA"/>
</dbReference>
<dbReference type="AlphaFoldDB" id="A0A1C6UXX2"/>
<evidence type="ECO:0000313" key="4">
    <source>
        <dbReference type="EMBL" id="WSA35027.1"/>
    </source>
</evidence>
<organism evidence="3 5">
    <name type="scientific">Micromonospora peucetia</name>
    <dbReference type="NCBI Taxonomy" id="47871"/>
    <lineage>
        <taxon>Bacteria</taxon>
        <taxon>Bacillati</taxon>
        <taxon>Actinomycetota</taxon>
        <taxon>Actinomycetes</taxon>
        <taxon>Micromonosporales</taxon>
        <taxon>Micromonosporaceae</taxon>
        <taxon>Micromonospora</taxon>
    </lineage>
</organism>
<protein>
    <submittedName>
        <fullName evidence="3 4">Beta-propeller domain-containing protein</fullName>
    </submittedName>
</protein>
<evidence type="ECO:0000313" key="6">
    <source>
        <dbReference type="Proteomes" id="UP001334804"/>
    </source>
</evidence>
<evidence type="ECO:0000256" key="2">
    <source>
        <dbReference type="SAM" id="SignalP"/>
    </source>
</evidence>
<name>A0A1C6UXX2_9ACTN</name>
<dbReference type="Proteomes" id="UP000199343">
    <property type="component" value="Unassembled WGS sequence"/>
</dbReference>
<dbReference type="SUPFAM" id="SSF69322">
    <property type="entry name" value="Tricorn protease domain 2"/>
    <property type="match status" value="1"/>
</dbReference>
<keyword evidence="6" id="KW-1185">Reference proteome</keyword>